<proteinExistence type="predicted"/>
<keyword evidence="2" id="KW-1185">Reference proteome</keyword>
<reference evidence="1" key="1">
    <citation type="journal article" date="2021" name="New Phytol.">
        <title>Evolutionary innovations through gain and loss of genes in the ectomycorrhizal Boletales.</title>
        <authorList>
            <person name="Wu G."/>
            <person name="Miyauchi S."/>
            <person name="Morin E."/>
            <person name="Kuo A."/>
            <person name="Drula E."/>
            <person name="Varga T."/>
            <person name="Kohler A."/>
            <person name="Feng B."/>
            <person name="Cao Y."/>
            <person name="Lipzen A."/>
            <person name="Daum C."/>
            <person name="Hundley H."/>
            <person name="Pangilinan J."/>
            <person name="Johnson J."/>
            <person name="Barry K."/>
            <person name="LaButti K."/>
            <person name="Ng V."/>
            <person name="Ahrendt S."/>
            <person name="Min B."/>
            <person name="Choi I.G."/>
            <person name="Park H."/>
            <person name="Plett J.M."/>
            <person name="Magnuson J."/>
            <person name="Spatafora J.W."/>
            <person name="Nagy L.G."/>
            <person name="Henrissat B."/>
            <person name="Grigoriev I.V."/>
            <person name="Yang Z.L."/>
            <person name="Xu J."/>
            <person name="Martin F.M."/>
        </authorList>
    </citation>
    <scope>NUCLEOTIDE SEQUENCE</scope>
    <source>
        <strain evidence="1">ATCC 28755</strain>
    </source>
</reference>
<name>A0ACB7ZTG8_9AGAM</name>
<evidence type="ECO:0000313" key="1">
    <source>
        <dbReference type="EMBL" id="KAH7904325.1"/>
    </source>
</evidence>
<protein>
    <submittedName>
        <fullName evidence="1">Uncharacterized protein</fullName>
    </submittedName>
</protein>
<dbReference type="EMBL" id="MU268519">
    <property type="protein sequence ID" value="KAH7904325.1"/>
    <property type="molecule type" value="Genomic_DNA"/>
</dbReference>
<organism evidence="1 2">
    <name type="scientific">Hygrophoropsis aurantiaca</name>
    <dbReference type="NCBI Taxonomy" id="72124"/>
    <lineage>
        <taxon>Eukaryota</taxon>
        <taxon>Fungi</taxon>
        <taxon>Dikarya</taxon>
        <taxon>Basidiomycota</taxon>
        <taxon>Agaricomycotina</taxon>
        <taxon>Agaricomycetes</taxon>
        <taxon>Agaricomycetidae</taxon>
        <taxon>Boletales</taxon>
        <taxon>Coniophorineae</taxon>
        <taxon>Hygrophoropsidaceae</taxon>
        <taxon>Hygrophoropsis</taxon>
    </lineage>
</organism>
<accession>A0ACB7ZTG8</accession>
<evidence type="ECO:0000313" key="2">
    <source>
        <dbReference type="Proteomes" id="UP000790377"/>
    </source>
</evidence>
<gene>
    <name evidence="1" type="ORF">BJ138DRAFT_1119521</name>
</gene>
<comment type="caution">
    <text evidence="1">The sequence shown here is derived from an EMBL/GenBank/DDBJ whole genome shotgun (WGS) entry which is preliminary data.</text>
</comment>
<sequence length="115" mass="13091">MSSSTFDSYSESFSAIDYAIRAPAFKEQIDTLLHNDPFLIDIIDTYATALDQEDEMESTESTKTGMLSPSRKSEDWVKLEKSENWVELKKSNNWVRLEKPLGSTWSVHSNIPKGP</sequence>
<dbReference type="Proteomes" id="UP000790377">
    <property type="component" value="Unassembled WGS sequence"/>
</dbReference>